<name>A0ABR9J7V9_9MICC</name>
<feature type="region of interest" description="Disordered" evidence="1">
    <location>
        <begin position="124"/>
        <end position="154"/>
    </location>
</feature>
<sequence length="154" mass="15857">MPQSMRISLTLQILAAAAVLGCAVVHLLTVEGIDPAVGPVIYGISTLGGAGTLSLALVLSALRGTSGSRRARRTTTFLLALTPLLLFFGAELLIAVLPAVAAVVPLWARSSSAYVRSTADPARPDLGRLMDSPPSGTRVPWANSVPGNPHQPGI</sequence>
<accession>A0ABR9J7V9</accession>
<evidence type="ECO:0000256" key="1">
    <source>
        <dbReference type="SAM" id="MobiDB-lite"/>
    </source>
</evidence>
<proteinExistence type="predicted"/>
<dbReference type="EMBL" id="JADBEE010000001">
    <property type="protein sequence ID" value="MBE1515075.1"/>
    <property type="molecule type" value="Genomic_DNA"/>
</dbReference>
<evidence type="ECO:0000313" key="3">
    <source>
        <dbReference type="EMBL" id="MBE1515075.1"/>
    </source>
</evidence>
<evidence type="ECO:0008006" key="5">
    <source>
        <dbReference type="Google" id="ProtNLM"/>
    </source>
</evidence>
<feature type="transmembrane region" description="Helical" evidence="2">
    <location>
        <begin position="7"/>
        <end position="28"/>
    </location>
</feature>
<keyword evidence="2" id="KW-0812">Transmembrane</keyword>
<feature type="transmembrane region" description="Helical" evidence="2">
    <location>
        <begin position="74"/>
        <end position="107"/>
    </location>
</feature>
<dbReference type="PROSITE" id="PS51257">
    <property type="entry name" value="PROKAR_LIPOPROTEIN"/>
    <property type="match status" value="1"/>
</dbReference>
<reference evidence="3 4" key="1">
    <citation type="submission" date="2020-10" db="EMBL/GenBank/DDBJ databases">
        <title>Sequencing the genomes of 1000 actinobacteria strains.</title>
        <authorList>
            <person name="Klenk H.-P."/>
        </authorList>
    </citation>
    <scope>NUCLEOTIDE SEQUENCE [LARGE SCALE GENOMIC DNA]</scope>
    <source>
        <strain evidence="3 4">DSM 15474</strain>
    </source>
</reference>
<evidence type="ECO:0000313" key="4">
    <source>
        <dbReference type="Proteomes" id="UP000636579"/>
    </source>
</evidence>
<keyword evidence="4" id="KW-1185">Reference proteome</keyword>
<keyword evidence="2" id="KW-1133">Transmembrane helix</keyword>
<protein>
    <recommendedName>
        <fullName evidence="5">Major facilitator superfamily (MFS) profile domain-containing protein</fullName>
    </recommendedName>
</protein>
<organism evidence="3 4">
    <name type="scientific">Nesterenkonia halotolerans</name>
    <dbReference type="NCBI Taxonomy" id="225325"/>
    <lineage>
        <taxon>Bacteria</taxon>
        <taxon>Bacillati</taxon>
        <taxon>Actinomycetota</taxon>
        <taxon>Actinomycetes</taxon>
        <taxon>Micrococcales</taxon>
        <taxon>Micrococcaceae</taxon>
        <taxon>Nesterenkonia</taxon>
    </lineage>
</organism>
<feature type="transmembrane region" description="Helical" evidence="2">
    <location>
        <begin position="40"/>
        <end position="62"/>
    </location>
</feature>
<dbReference type="RefSeq" id="WP_192591744.1">
    <property type="nucleotide sequence ID" value="NZ_JADBEE010000001.1"/>
</dbReference>
<gene>
    <name evidence="3" type="ORF">H4W26_001830</name>
</gene>
<dbReference type="Proteomes" id="UP000636579">
    <property type="component" value="Unassembled WGS sequence"/>
</dbReference>
<comment type="caution">
    <text evidence="3">The sequence shown here is derived from an EMBL/GenBank/DDBJ whole genome shotgun (WGS) entry which is preliminary data.</text>
</comment>
<evidence type="ECO:0000256" key="2">
    <source>
        <dbReference type="SAM" id="Phobius"/>
    </source>
</evidence>
<keyword evidence="2" id="KW-0472">Membrane</keyword>